<dbReference type="FunFam" id="1.10.287.950:FF:000001">
    <property type="entry name" value="Methyl-accepting chemotaxis sensory transducer"/>
    <property type="match status" value="1"/>
</dbReference>
<dbReference type="RefSeq" id="WP_285230831.1">
    <property type="nucleotide sequence ID" value="NZ_CP116346.1"/>
</dbReference>
<evidence type="ECO:0000313" key="9">
    <source>
        <dbReference type="Proteomes" id="UP001177769"/>
    </source>
</evidence>
<feature type="transmembrane region" description="Helical" evidence="5">
    <location>
        <begin position="20"/>
        <end position="38"/>
    </location>
</feature>
<dbReference type="GO" id="GO:0005886">
    <property type="term" value="C:plasma membrane"/>
    <property type="evidence" value="ECO:0007669"/>
    <property type="project" value="TreeGrafter"/>
</dbReference>
<accession>A0AA95NHT1</accession>
<dbReference type="PROSITE" id="PS50111">
    <property type="entry name" value="CHEMOTAXIS_TRANSDUC_2"/>
    <property type="match status" value="1"/>
</dbReference>
<dbReference type="PROSITE" id="PS50885">
    <property type="entry name" value="HAMP"/>
    <property type="match status" value="1"/>
</dbReference>
<evidence type="ECO:0000256" key="4">
    <source>
        <dbReference type="PROSITE-ProRule" id="PRU00284"/>
    </source>
</evidence>
<dbReference type="InterPro" id="IPR003660">
    <property type="entry name" value="HAMP_dom"/>
</dbReference>
<evidence type="ECO:0000256" key="1">
    <source>
        <dbReference type="ARBA" id="ARBA00004370"/>
    </source>
</evidence>
<keyword evidence="2" id="KW-0488">Methylation</keyword>
<keyword evidence="5" id="KW-0812">Transmembrane</keyword>
<dbReference type="InterPro" id="IPR004089">
    <property type="entry name" value="MCPsignal_dom"/>
</dbReference>
<dbReference type="EMBL" id="CP116346">
    <property type="protein sequence ID" value="WIT09761.1"/>
    <property type="molecule type" value="Genomic_DNA"/>
</dbReference>
<organism evidence="8 9">
    <name type="scientific">Paucibacter sediminis</name>
    <dbReference type="NCBI Taxonomy" id="3019553"/>
    <lineage>
        <taxon>Bacteria</taxon>
        <taxon>Pseudomonadati</taxon>
        <taxon>Pseudomonadota</taxon>
        <taxon>Betaproteobacteria</taxon>
        <taxon>Burkholderiales</taxon>
        <taxon>Sphaerotilaceae</taxon>
        <taxon>Roseateles</taxon>
    </lineage>
</organism>
<name>A0AA95NHT1_9BURK</name>
<dbReference type="GO" id="GO:0004888">
    <property type="term" value="F:transmembrane signaling receptor activity"/>
    <property type="evidence" value="ECO:0007669"/>
    <property type="project" value="TreeGrafter"/>
</dbReference>
<dbReference type="KEGG" id="pais:PFX98_12480"/>
<dbReference type="Pfam" id="PF00672">
    <property type="entry name" value="HAMP"/>
    <property type="match status" value="1"/>
</dbReference>
<dbReference type="InterPro" id="IPR051310">
    <property type="entry name" value="MCP_chemotaxis"/>
</dbReference>
<reference evidence="8" key="1">
    <citation type="submission" date="2023-01" db="EMBL/GenBank/DDBJ databases">
        <title>Whole genome sequence of Paucibacter sp. S2-9 isolated from pond sediment.</title>
        <authorList>
            <person name="Jung J.Y."/>
        </authorList>
    </citation>
    <scope>NUCLEOTIDE SEQUENCE</scope>
    <source>
        <strain evidence="8">S2-9</strain>
    </source>
</reference>
<dbReference type="PANTHER" id="PTHR43531">
    <property type="entry name" value="PROTEIN ICFG"/>
    <property type="match status" value="1"/>
</dbReference>
<dbReference type="GO" id="GO:0007165">
    <property type="term" value="P:signal transduction"/>
    <property type="evidence" value="ECO:0007669"/>
    <property type="project" value="UniProtKB-KW"/>
</dbReference>
<dbReference type="Pfam" id="PF00015">
    <property type="entry name" value="MCPsignal"/>
    <property type="match status" value="1"/>
</dbReference>
<gene>
    <name evidence="8" type="ORF">PFX98_12480</name>
</gene>
<comment type="similarity">
    <text evidence="3">Belongs to the methyl-accepting chemotaxis (MCP) protein family.</text>
</comment>
<feature type="transmembrane region" description="Helical" evidence="5">
    <location>
        <begin position="201"/>
        <end position="220"/>
    </location>
</feature>
<keyword evidence="5" id="KW-0472">Membrane</keyword>
<dbReference type="SUPFAM" id="SSF58104">
    <property type="entry name" value="Methyl-accepting chemotaxis protein (MCP) signaling domain"/>
    <property type="match status" value="1"/>
</dbReference>
<dbReference type="Proteomes" id="UP001177769">
    <property type="component" value="Chromosome"/>
</dbReference>
<keyword evidence="5" id="KW-1133">Transmembrane helix</keyword>
<feature type="domain" description="HAMP" evidence="7">
    <location>
        <begin position="223"/>
        <end position="275"/>
    </location>
</feature>
<keyword evidence="4" id="KW-0807">Transducer</keyword>
<evidence type="ECO:0000259" key="7">
    <source>
        <dbReference type="PROSITE" id="PS50885"/>
    </source>
</evidence>
<dbReference type="GO" id="GO:0006935">
    <property type="term" value="P:chemotaxis"/>
    <property type="evidence" value="ECO:0007669"/>
    <property type="project" value="TreeGrafter"/>
</dbReference>
<comment type="subcellular location">
    <subcellularLocation>
        <location evidence="1">Membrane</location>
    </subcellularLocation>
</comment>
<keyword evidence="9" id="KW-1185">Reference proteome</keyword>
<dbReference type="AlphaFoldDB" id="A0AA95NHT1"/>
<dbReference type="SMART" id="SM00304">
    <property type="entry name" value="HAMP"/>
    <property type="match status" value="1"/>
</dbReference>
<evidence type="ECO:0000256" key="5">
    <source>
        <dbReference type="SAM" id="Phobius"/>
    </source>
</evidence>
<feature type="domain" description="Methyl-accepting transducer" evidence="6">
    <location>
        <begin position="280"/>
        <end position="509"/>
    </location>
</feature>
<dbReference type="SMART" id="SM00283">
    <property type="entry name" value="MA"/>
    <property type="match status" value="1"/>
</dbReference>
<proteinExistence type="inferred from homology"/>
<evidence type="ECO:0000256" key="3">
    <source>
        <dbReference type="ARBA" id="ARBA00029447"/>
    </source>
</evidence>
<dbReference type="Gene3D" id="1.10.287.950">
    <property type="entry name" value="Methyl-accepting chemotaxis protein"/>
    <property type="match status" value="1"/>
</dbReference>
<dbReference type="CDD" id="cd11386">
    <property type="entry name" value="MCP_signal"/>
    <property type="match status" value="1"/>
</dbReference>
<evidence type="ECO:0000259" key="6">
    <source>
        <dbReference type="PROSITE" id="PS50111"/>
    </source>
</evidence>
<sequence>MFIQFADLTTMPSLSIRKRLILAAAFVGLCMAGLALYAQLSLRASEQATEAFFTRPQVQARQAGELKAALGTLFMHEKNMLISYELLSEAQRHEQLWRASWREAEGLLASLRALRPDAESGAALAELEAGLRGYRSGFEPVMKEVLEERLLTPAEGNRAMQPVLPAVQRAQAALQTLVRVSAAQADEARAALEARARHTRWVLTLGLSVCLALCLAVLLLTTRSVVRAIGAARAAAERIAAGDLSVAIVPQGDDEAAQMLLALARMQQSLAGLVGEVRDTTAGLHAASQDIASGNQDLSERSEHSASSLQQTSACMALLSDKVQRSAADAQTARALASDASRVATRGGEVVAQVVQTMDEIQASSKRIGDIVGVIDGLAFQTNILALNAAVEAARAGEQGRGFAVVAAEVRSLATRSAEAAKEIKQLIGASVHKVGSGTALVVDAGQTMQDIVQSVRSVSATIAGISASAQQQSQELGEVSSAVAQLDELTQRNAALVEQSAAAAEGLRERAERLQGLVAGFRC</sequence>
<evidence type="ECO:0000256" key="2">
    <source>
        <dbReference type="ARBA" id="ARBA00022481"/>
    </source>
</evidence>
<dbReference type="PANTHER" id="PTHR43531:SF14">
    <property type="entry name" value="METHYL-ACCEPTING CHEMOTAXIS PROTEIN I-RELATED"/>
    <property type="match status" value="1"/>
</dbReference>
<evidence type="ECO:0000313" key="8">
    <source>
        <dbReference type="EMBL" id="WIT09761.1"/>
    </source>
</evidence>
<protein>
    <submittedName>
        <fullName evidence="8">Methyl-accepting chemotaxis protein</fullName>
    </submittedName>
</protein>